<gene>
    <name evidence="2" type="ORF">SAMN05877831_101706</name>
</gene>
<dbReference type="InterPro" id="IPR045746">
    <property type="entry name" value="ACT14924-like_Acyltransf_dom"/>
</dbReference>
<sequence>MSRKAKGFGVNVEGRPIAQAEEPKPYDKGRLSYAGTFTNPWKANTIRAIEWLTAKWKLLRLIRKFERRGAPFGQPFWPQALEIMGVEVTTPPEQIARIPKTGPLVVVANHPHGLVDGMVLAYLIGQVRTDYKILTRSLLTGIPEIAEFMLPVPFPHEPNAQEDSLKMRAECMATLKAGGVIVLFPAGAVAHSETFFGTPIEGEWNPFTAKMLARSGASVLPIYFPGRNSQAYQIANKLSATIRQGLLLYEIRRALNKPQSPVIGPAKSAEEIAAALKHPRQFLADLRAETLNLRG</sequence>
<dbReference type="AlphaFoldDB" id="A0A285RLE9"/>
<dbReference type="InterPro" id="IPR002123">
    <property type="entry name" value="Plipid/glycerol_acylTrfase"/>
</dbReference>
<dbReference type="Proteomes" id="UP000219111">
    <property type="component" value="Unassembled WGS sequence"/>
</dbReference>
<name>A0A285RLE9_9RHOB</name>
<protein>
    <submittedName>
        <fullName evidence="2">Putative hemolysin</fullName>
    </submittedName>
</protein>
<dbReference type="Pfam" id="PF19576">
    <property type="entry name" value="Acyltransf_2"/>
    <property type="match status" value="1"/>
</dbReference>
<dbReference type="GO" id="GO:0016746">
    <property type="term" value="F:acyltransferase activity"/>
    <property type="evidence" value="ECO:0007669"/>
    <property type="project" value="InterPro"/>
</dbReference>
<dbReference type="CDD" id="cd07986">
    <property type="entry name" value="LPLAT_ACT14924-like"/>
    <property type="match status" value="1"/>
</dbReference>
<accession>A0A285RLE9</accession>
<proteinExistence type="predicted"/>
<dbReference type="SMART" id="SM00563">
    <property type="entry name" value="PlsC"/>
    <property type="match status" value="1"/>
</dbReference>
<keyword evidence="3" id="KW-1185">Reference proteome</keyword>
<reference evidence="3" key="1">
    <citation type="submission" date="2017-08" db="EMBL/GenBank/DDBJ databases">
        <authorList>
            <person name="Varghese N."/>
            <person name="Submissions S."/>
        </authorList>
    </citation>
    <scope>NUCLEOTIDE SEQUENCE [LARGE SCALE GENOMIC DNA]</scope>
    <source>
        <strain evidence="3">JA276</strain>
    </source>
</reference>
<feature type="domain" description="Phospholipid/glycerol acyltransferase" evidence="1">
    <location>
        <begin position="104"/>
        <end position="227"/>
    </location>
</feature>
<organism evidence="2 3">
    <name type="scientific">Rhodobacter maris</name>
    <dbReference type="NCBI Taxonomy" id="446682"/>
    <lineage>
        <taxon>Bacteria</taxon>
        <taxon>Pseudomonadati</taxon>
        <taxon>Pseudomonadota</taxon>
        <taxon>Alphaproteobacteria</taxon>
        <taxon>Rhodobacterales</taxon>
        <taxon>Rhodobacter group</taxon>
        <taxon>Rhodobacter</taxon>
    </lineage>
</organism>
<dbReference type="EMBL" id="OBMT01000001">
    <property type="protein sequence ID" value="SOB94926.1"/>
    <property type="molecule type" value="Genomic_DNA"/>
</dbReference>
<evidence type="ECO:0000313" key="2">
    <source>
        <dbReference type="EMBL" id="SOB94926.1"/>
    </source>
</evidence>
<evidence type="ECO:0000313" key="3">
    <source>
        <dbReference type="Proteomes" id="UP000219111"/>
    </source>
</evidence>
<evidence type="ECO:0000259" key="1">
    <source>
        <dbReference type="SMART" id="SM00563"/>
    </source>
</evidence>
<dbReference type="SUPFAM" id="SSF69593">
    <property type="entry name" value="Glycerol-3-phosphate (1)-acyltransferase"/>
    <property type="match status" value="1"/>
</dbReference>